<keyword evidence="3" id="KW-0547">Nucleotide-binding</keyword>
<reference evidence="11" key="1">
    <citation type="journal article" date="2019" name="Int. J. Syst. Evol. Microbiol.">
        <title>The Global Catalogue of Microorganisms (GCM) 10K type strain sequencing project: providing services to taxonomists for standard genome sequencing and annotation.</title>
        <authorList>
            <consortium name="The Broad Institute Genomics Platform"/>
            <consortium name="The Broad Institute Genome Sequencing Center for Infectious Disease"/>
            <person name="Wu L."/>
            <person name="Ma J."/>
        </authorList>
    </citation>
    <scope>NUCLEOTIDE SEQUENCE [LARGE SCALE GENOMIC DNA]</scope>
    <source>
        <strain evidence="11">JCM 9373</strain>
    </source>
</reference>
<dbReference type="PROSITE" id="PS50893">
    <property type="entry name" value="ABC_TRANSPORTER_2"/>
    <property type="match status" value="1"/>
</dbReference>
<dbReference type="Proteomes" id="UP001500320">
    <property type="component" value="Unassembled WGS sequence"/>
</dbReference>
<dbReference type="InterPro" id="IPR003439">
    <property type="entry name" value="ABC_transporter-like_ATP-bd"/>
</dbReference>
<accession>A0ABP6N5Z8</accession>
<evidence type="ECO:0000256" key="1">
    <source>
        <dbReference type="ARBA" id="ARBA00004651"/>
    </source>
</evidence>
<dbReference type="InterPro" id="IPR036640">
    <property type="entry name" value="ABC1_TM_sf"/>
</dbReference>
<comment type="caution">
    <text evidence="10">The sequence shown here is derived from an EMBL/GenBank/DDBJ whole genome shotgun (WGS) entry which is preliminary data.</text>
</comment>
<dbReference type="SUPFAM" id="SSF52540">
    <property type="entry name" value="P-loop containing nucleoside triphosphate hydrolases"/>
    <property type="match status" value="1"/>
</dbReference>
<keyword evidence="4 10" id="KW-0067">ATP-binding</keyword>
<evidence type="ECO:0000256" key="5">
    <source>
        <dbReference type="ARBA" id="ARBA00022989"/>
    </source>
</evidence>
<evidence type="ECO:0000313" key="10">
    <source>
        <dbReference type="EMBL" id="GAA3137651.1"/>
    </source>
</evidence>
<evidence type="ECO:0000259" key="9">
    <source>
        <dbReference type="PROSITE" id="PS50929"/>
    </source>
</evidence>
<dbReference type="PANTHER" id="PTHR24221">
    <property type="entry name" value="ATP-BINDING CASSETTE SUB-FAMILY B"/>
    <property type="match status" value="1"/>
</dbReference>
<keyword evidence="11" id="KW-1185">Reference proteome</keyword>
<dbReference type="EMBL" id="BAAAUT010000022">
    <property type="protein sequence ID" value="GAA3137651.1"/>
    <property type="molecule type" value="Genomic_DNA"/>
</dbReference>
<dbReference type="Gene3D" id="3.40.50.300">
    <property type="entry name" value="P-loop containing nucleotide triphosphate hydrolases"/>
    <property type="match status" value="1"/>
</dbReference>
<name>A0ABP6N5Z8_9ACTN</name>
<protein>
    <submittedName>
        <fullName evidence="10">ABC transporter ATP-binding protein</fullName>
    </submittedName>
</protein>
<evidence type="ECO:0000256" key="4">
    <source>
        <dbReference type="ARBA" id="ARBA00022840"/>
    </source>
</evidence>
<dbReference type="InterPro" id="IPR011527">
    <property type="entry name" value="ABC1_TM_dom"/>
</dbReference>
<dbReference type="SUPFAM" id="SSF90123">
    <property type="entry name" value="ABC transporter transmembrane region"/>
    <property type="match status" value="1"/>
</dbReference>
<evidence type="ECO:0000256" key="3">
    <source>
        <dbReference type="ARBA" id="ARBA00022741"/>
    </source>
</evidence>
<feature type="domain" description="ABC transporter" evidence="8">
    <location>
        <begin position="328"/>
        <end position="542"/>
    </location>
</feature>
<dbReference type="GO" id="GO:0005524">
    <property type="term" value="F:ATP binding"/>
    <property type="evidence" value="ECO:0007669"/>
    <property type="project" value="UniProtKB-KW"/>
</dbReference>
<gene>
    <name evidence="10" type="ORF">GCM10010466_30700</name>
</gene>
<dbReference type="InterPro" id="IPR003593">
    <property type="entry name" value="AAA+_ATPase"/>
</dbReference>
<dbReference type="Pfam" id="PF00664">
    <property type="entry name" value="ABC_membrane"/>
    <property type="match status" value="1"/>
</dbReference>
<keyword evidence="5 7" id="KW-1133">Transmembrane helix</keyword>
<feature type="transmembrane region" description="Helical" evidence="7">
    <location>
        <begin position="157"/>
        <end position="175"/>
    </location>
</feature>
<evidence type="ECO:0000313" key="11">
    <source>
        <dbReference type="Proteomes" id="UP001500320"/>
    </source>
</evidence>
<dbReference type="SMART" id="SM00382">
    <property type="entry name" value="AAA"/>
    <property type="match status" value="1"/>
</dbReference>
<dbReference type="PANTHER" id="PTHR24221:SF646">
    <property type="entry name" value="HAEMOLYSIN SECRETION ATP-BINDING PROTEIN"/>
    <property type="match status" value="1"/>
</dbReference>
<comment type="subcellular location">
    <subcellularLocation>
        <location evidence="1">Cell membrane</location>
        <topology evidence="1">Multi-pass membrane protein</topology>
    </subcellularLocation>
</comment>
<dbReference type="InterPro" id="IPR039421">
    <property type="entry name" value="Type_1_exporter"/>
</dbReference>
<evidence type="ECO:0000256" key="7">
    <source>
        <dbReference type="SAM" id="Phobius"/>
    </source>
</evidence>
<dbReference type="InterPro" id="IPR027417">
    <property type="entry name" value="P-loop_NTPase"/>
</dbReference>
<organism evidence="10 11">
    <name type="scientific">Planomonospora alba</name>
    <dbReference type="NCBI Taxonomy" id="161354"/>
    <lineage>
        <taxon>Bacteria</taxon>
        <taxon>Bacillati</taxon>
        <taxon>Actinomycetota</taxon>
        <taxon>Actinomycetes</taxon>
        <taxon>Streptosporangiales</taxon>
        <taxon>Streptosporangiaceae</taxon>
        <taxon>Planomonospora</taxon>
    </lineage>
</organism>
<evidence type="ECO:0000256" key="2">
    <source>
        <dbReference type="ARBA" id="ARBA00022692"/>
    </source>
</evidence>
<dbReference type="PROSITE" id="PS00211">
    <property type="entry name" value="ABC_TRANSPORTER_1"/>
    <property type="match status" value="1"/>
</dbReference>
<evidence type="ECO:0000259" key="8">
    <source>
        <dbReference type="PROSITE" id="PS50893"/>
    </source>
</evidence>
<feature type="transmembrane region" description="Helical" evidence="7">
    <location>
        <begin position="53"/>
        <end position="74"/>
    </location>
</feature>
<feature type="domain" description="ABC transmembrane type-1" evidence="9">
    <location>
        <begin position="19"/>
        <end position="261"/>
    </location>
</feature>
<keyword evidence="6 7" id="KW-0472">Membrane</keyword>
<dbReference type="RefSeq" id="WP_344859950.1">
    <property type="nucleotide sequence ID" value="NZ_BAAAUT010000022.1"/>
</dbReference>
<dbReference type="Gene3D" id="1.20.1560.10">
    <property type="entry name" value="ABC transporter type 1, transmembrane domain"/>
    <property type="match status" value="1"/>
</dbReference>
<proteinExistence type="predicted"/>
<evidence type="ECO:0000256" key="6">
    <source>
        <dbReference type="ARBA" id="ARBA00023136"/>
    </source>
</evidence>
<sequence length="542" mass="56860">MIVHRRLLQLAGGVKGPIAVCAGLGLAVSAAYTGQAVLLAAALAALAGGDVPAAVRLLAWAFAVIVARAALLWVRESVTVWAGALIKARLRDRLIDHLGRLGPAHLTGARTGHVQATLVDGVEGLDPYFSRYLPQVVVTFCVPVALTGWLFTVDAAAAAVLAAAVAGVLVIPRFWDATLLRRGRGRWAAFAALASDYLEATQGMATLRAFGAVGAVGARLAGRAHDLYLTTMRQLRISLVETGVSAFLVQAGTAGAVLAAATAGSTWEAVAVLVITVECFRPVKNLSEAWHAGYLGITAVDGIEDLLTASPAVEDRGTRRDFPEAPAVAFEHVTFTYPGAERPAVRDVAFTVEPGRTVALVGPSGAGKSTLAALLQRHHDPDRGAITIGGVDIRDLTLDALRGGVAVVAQDTYLFHGTVAENLRLSRPEATDEELVAAARLAAAHDFIARLPDGYDTRLGERGATLSGGQRQRLAIARALLADAPVLVLDEATSHVDARTEQALSEVRRGRTCLMIAHRPDTIRQADHVVTLENGTVLETAA</sequence>
<dbReference type="Pfam" id="PF00005">
    <property type="entry name" value="ABC_tran"/>
    <property type="match status" value="1"/>
</dbReference>
<dbReference type="InterPro" id="IPR017871">
    <property type="entry name" value="ABC_transporter-like_CS"/>
</dbReference>
<keyword evidence="2 7" id="KW-0812">Transmembrane</keyword>
<feature type="transmembrane region" description="Helical" evidence="7">
    <location>
        <begin position="21"/>
        <end position="47"/>
    </location>
</feature>
<dbReference type="PROSITE" id="PS50929">
    <property type="entry name" value="ABC_TM1F"/>
    <property type="match status" value="1"/>
</dbReference>